<accession>A0A0C2SRF9</accession>
<dbReference type="HOGENOM" id="CLU_2026120_0_0_1"/>
<dbReference type="AlphaFoldDB" id="A0A0C2SRF9"/>
<organism evidence="1 2">
    <name type="scientific">Amanita muscaria (strain Koide BX008)</name>
    <dbReference type="NCBI Taxonomy" id="946122"/>
    <lineage>
        <taxon>Eukaryota</taxon>
        <taxon>Fungi</taxon>
        <taxon>Dikarya</taxon>
        <taxon>Basidiomycota</taxon>
        <taxon>Agaricomycotina</taxon>
        <taxon>Agaricomycetes</taxon>
        <taxon>Agaricomycetidae</taxon>
        <taxon>Agaricales</taxon>
        <taxon>Pluteineae</taxon>
        <taxon>Amanitaceae</taxon>
        <taxon>Amanita</taxon>
    </lineage>
</organism>
<evidence type="ECO:0000313" key="2">
    <source>
        <dbReference type="Proteomes" id="UP000054549"/>
    </source>
</evidence>
<dbReference type="Gene3D" id="3.40.50.300">
    <property type="entry name" value="P-loop containing nucleotide triphosphate hydrolases"/>
    <property type="match status" value="1"/>
</dbReference>
<proteinExistence type="predicted"/>
<evidence type="ECO:0000313" key="1">
    <source>
        <dbReference type="EMBL" id="KIL56559.1"/>
    </source>
</evidence>
<gene>
    <name evidence="1" type="ORF">M378DRAFT_28273</name>
</gene>
<dbReference type="STRING" id="946122.A0A0C2SRF9"/>
<dbReference type="OrthoDB" id="6500128at2759"/>
<dbReference type="PROSITE" id="PS51257">
    <property type="entry name" value="PROKAR_LIPOPROTEIN"/>
    <property type="match status" value="1"/>
</dbReference>
<keyword evidence="2" id="KW-1185">Reference proteome</keyword>
<name>A0A0C2SRF9_AMAMK</name>
<reference evidence="1 2" key="1">
    <citation type="submission" date="2014-04" db="EMBL/GenBank/DDBJ databases">
        <title>Evolutionary Origins and Diversification of the Mycorrhizal Mutualists.</title>
        <authorList>
            <consortium name="DOE Joint Genome Institute"/>
            <consortium name="Mycorrhizal Genomics Consortium"/>
            <person name="Kohler A."/>
            <person name="Kuo A."/>
            <person name="Nagy L.G."/>
            <person name="Floudas D."/>
            <person name="Copeland A."/>
            <person name="Barry K.W."/>
            <person name="Cichocki N."/>
            <person name="Veneault-Fourrey C."/>
            <person name="LaButti K."/>
            <person name="Lindquist E.A."/>
            <person name="Lipzen A."/>
            <person name="Lundell T."/>
            <person name="Morin E."/>
            <person name="Murat C."/>
            <person name="Riley R."/>
            <person name="Ohm R."/>
            <person name="Sun H."/>
            <person name="Tunlid A."/>
            <person name="Henrissat B."/>
            <person name="Grigoriev I.V."/>
            <person name="Hibbett D.S."/>
            <person name="Martin F."/>
        </authorList>
    </citation>
    <scope>NUCLEOTIDE SEQUENCE [LARGE SCALE GENOMIC DNA]</scope>
    <source>
        <strain evidence="1 2">Koide BX008</strain>
    </source>
</reference>
<dbReference type="InParanoid" id="A0A0C2SRF9"/>
<protein>
    <submittedName>
        <fullName evidence="1">Uncharacterized protein</fullName>
    </submittedName>
</protein>
<dbReference type="EMBL" id="KN818415">
    <property type="protein sequence ID" value="KIL56559.1"/>
    <property type="molecule type" value="Genomic_DNA"/>
</dbReference>
<sequence>MFVSAKPAARVLRDLSIEVQPGMYVAPVGASGCGKSIQLLELRFYPLTGEIYVRRVIIPLSELGLKLNCVRVESDLMSTKEIVLVSEEPTLYVIRFNNLLGAIKEVKKRSKLFVGNRDANHS</sequence>
<dbReference type="InterPro" id="IPR027417">
    <property type="entry name" value="P-loop_NTPase"/>
</dbReference>
<dbReference type="Proteomes" id="UP000054549">
    <property type="component" value="Unassembled WGS sequence"/>
</dbReference>